<dbReference type="EMBL" id="JABTTQ020000007">
    <property type="protein sequence ID" value="KAK6151635.1"/>
    <property type="molecule type" value="Genomic_DNA"/>
</dbReference>
<keyword evidence="4" id="KW-0227">DNA damage</keyword>
<feature type="compositionally biased region" description="Basic residues" evidence="7">
    <location>
        <begin position="40"/>
        <end position="53"/>
    </location>
</feature>
<name>A0ABR0WZX3_REHGL</name>
<feature type="region of interest" description="Disordered" evidence="7">
    <location>
        <begin position="36"/>
        <end position="59"/>
    </location>
</feature>
<dbReference type="PANTHER" id="PTHR14773:SF0">
    <property type="entry name" value="WD REPEAT-CONTAINING PROTEIN 76"/>
    <property type="match status" value="1"/>
</dbReference>
<keyword evidence="2 6" id="KW-0853">WD repeat</keyword>
<evidence type="ECO:0000256" key="6">
    <source>
        <dbReference type="PROSITE-ProRule" id="PRU00221"/>
    </source>
</evidence>
<protein>
    <submittedName>
        <fullName evidence="8">Uncharacterized protein</fullName>
    </submittedName>
</protein>
<keyword evidence="5" id="KW-0238">DNA-binding</keyword>
<keyword evidence="9" id="KW-1185">Reference proteome</keyword>
<proteinExistence type="inferred from homology"/>
<dbReference type="SMART" id="SM00320">
    <property type="entry name" value="WD40"/>
    <property type="match status" value="5"/>
</dbReference>
<comment type="caution">
    <text evidence="8">The sequence shown here is derived from an EMBL/GenBank/DDBJ whole genome shotgun (WGS) entry which is preliminary data.</text>
</comment>
<organism evidence="8 9">
    <name type="scientific">Rehmannia glutinosa</name>
    <name type="common">Chinese foxglove</name>
    <dbReference type="NCBI Taxonomy" id="99300"/>
    <lineage>
        <taxon>Eukaryota</taxon>
        <taxon>Viridiplantae</taxon>
        <taxon>Streptophyta</taxon>
        <taxon>Embryophyta</taxon>
        <taxon>Tracheophyta</taxon>
        <taxon>Spermatophyta</taxon>
        <taxon>Magnoliopsida</taxon>
        <taxon>eudicotyledons</taxon>
        <taxon>Gunneridae</taxon>
        <taxon>Pentapetalae</taxon>
        <taxon>asterids</taxon>
        <taxon>lamiids</taxon>
        <taxon>Lamiales</taxon>
        <taxon>Orobanchaceae</taxon>
        <taxon>Rehmannieae</taxon>
        <taxon>Rehmannia</taxon>
    </lineage>
</organism>
<sequence length="493" mass="55439">MGNNERMTEYERRRLENIKRNDEMLAALKIHSKLNDLSAKRQRRSYKRSSVKKPKTESPVVLRQSLRTRGVSPDAATARGLHVDTDNKKQIKKIRHLNSNSVDRKSPWEQGPLLMRDAYTGDDGLDKKLIETFSCLQKSMQSNGDTVHCDSIDNLHKSQDIETFKARKRLWGAVNVETLQLKPKNITRLVQGRIMSLRFFPTPDMQMVVVGNKFGGMGFWNVNGKNDDGDGIYLFHPHSGAISGIAIDPVSISKVYSSCYDGFIRLMDVEKEVFDMVYSSEYTIYSISLSPRDVKSLYFSEGKGRVNMWDVRAGKSLLSCYLHEDRINTIDFNSENEDIMATSSTDGTACIWDLRLMNADKPTPLKTVSHKRAVHSAYFSPTGKFLATTSIDDKVGLLSGANYENASMVYHYNQTDRGMSTFRGIWGWDDSSIYIGNMERGVDVISVPGKKTVATLESGFVSDITCRFDAHPYNVGMLAGATSGGQVYIWTVS</sequence>
<evidence type="ECO:0000313" key="8">
    <source>
        <dbReference type="EMBL" id="KAK6151635.1"/>
    </source>
</evidence>
<dbReference type="Proteomes" id="UP001318860">
    <property type="component" value="Unassembled WGS sequence"/>
</dbReference>
<dbReference type="Pfam" id="PF00400">
    <property type="entry name" value="WD40"/>
    <property type="match status" value="2"/>
</dbReference>
<dbReference type="PROSITE" id="PS00678">
    <property type="entry name" value="WD_REPEATS_1"/>
    <property type="match status" value="1"/>
</dbReference>
<dbReference type="InterPro" id="IPR019775">
    <property type="entry name" value="WD40_repeat_CS"/>
</dbReference>
<dbReference type="PANTHER" id="PTHR14773">
    <property type="entry name" value="WD REPEAT-CONTAINING PROTEIN 76"/>
    <property type="match status" value="1"/>
</dbReference>
<dbReference type="Gene3D" id="2.130.10.10">
    <property type="entry name" value="YVTN repeat-like/Quinoprotein amine dehydrogenase"/>
    <property type="match status" value="1"/>
</dbReference>
<dbReference type="InterPro" id="IPR015943">
    <property type="entry name" value="WD40/YVTN_repeat-like_dom_sf"/>
</dbReference>
<dbReference type="PROSITE" id="PS50082">
    <property type="entry name" value="WD_REPEATS_2"/>
    <property type="match status" value="1"/>
</dbReference>
<feature type="repeat" description="WD" evidence="6">
    <location>
        <begin position="323"/>
        <end position="355"/>
    </location>
</feature>
<dbReference type="InterPro" id="IPR001680">
    <property type="entry name" value="WD40_rpt"/>
</dbReference>
<evidence type="ECO:0000256" key="4">
    <source>
        <dbReference type="ARBA" id="ARBA00022763"/>
    </source>
</evidence>
<gene>
    <name evidence="8" type="ORF">DH2020_014270</name>
</gene>
<dbReference type="InterPro" id="IPR036322">
    <property type="entry name" value="WD40_repeat_dom_sf"/>
</dbReference>
<evidence type="ECO:0000256" key="1">
    <source>
        <dbReference type="ARBA" id="ARBA00005434"/>
    </source>
</evidence>
<evidence type="ECO:0000313" key="9">
    <source>
        <dbReference type="Proteomes" id="UP001318860"/>
    </source>
</evidence>
<accession>A0ABR0WZX3</accession>
<dbReference type="PROSITE" id="PS50294">
    <property type="entry name" value="WD_REPEATS_REGION"/>
    <property type="match status" value="1"/>
</dbReference>
<reference evidence="8 9" key="1">
    <citation type="journal article" date="2021" name="Comput. Struct. Biotechnol. J.">
        <title>De novo genome assembly of the potent medicinal plant Rehmannia glutinosa using nanopore technology.</title>
        <authorList>
            <person name="Ma L."/>
            <person name="Dong C."/>
            <person name="Song C."/>
            <person name="Wang X."/>
            <person name="Zheng X."/>
            <person name="Niu Y."/>
            <person name="Chen S."/>
            <person name="Feng W."/>
        </authorList>
    </citation>
    <scope>NUCLEOTIDE SEQUENCE [LARGE SCALE GENOMIC DNA]</scope>
    <source>
        <strain evidence="8">DH-2019</strain>
    </source>
</reference>
<comment type="similarity">
    <text evidence="1">Belongs to the WD repeat DDB2/WDR76 family.</text>
</comment>
<evidence type="ECO:0000256" key="7">
    <source>
        <dbReference type="SAM" id="MobiDB-lite"/>
    </source>
</evidence>
<evidence type="ECO:0000256" key="5">
    <source>
        <dbReference type="ARBA" id="ARBA00023125"/>
    </source>
</evidence>
<evidence type="ECO:0000256" key="3">
    <source>
        <dbReference type="ARBA" id="ARBA00022737"/>
    </source>
</evidence>
<keyword evidence="3" id="KW-0677">Repeat</keyword>
<dbReference type="InterPro" id="IPR050853">
    <property type="entry name" value="WD_repeat_DNA-damage-binding"/>
</dbReference>
<evidence type="ECO:0000256" key="2">
    <source>
        <dbReference type="ARBA" id="ARBA00022574"/>
    </source>
</evidence>
<dbReference type="SUPFAM" id="SSF50978">
    <property type="entry name" value="WD40 repeat-like"/>
    <property type="match status" value="1"/>
</dbReference>